<comment type="caution">
    <text evidence="2">The sequence shown here is derived from an EMBL/GenBank/DDBJ whole genome shotgun (WGS) entry which is preliminary data.</text>
</comment>
<keyword evidence="1" id="KW-0812">Transmembrane</keyword>
<organism evidence="2 3">
    <name type="scientific">Cellulomonas uda</name>
    <dbReference type="NCBI Taxonomy" id="1714"/>
    <lineage>
        <taxon>Bacteria</taxon>
        <taxon>Bacillati</taxon>
        <taxon>Actinomycetota</taxon>
        <taxon>Actinomycetes</taxon>
        <taxon>Micrococcales</taxon>
        <taxon>Cellulomonadaceae</taxon>
        <taxon>Cellulomonas</taxon>
    </lineage>
</organism>
<dbReference type="RefSeq" id="WP_141319369.1">
    <property type="nucleotide sequence ID" value="NZ_BJLP01000014.1"/>
</dbReference>
<name>A0A4Y3KCM3_CELUD</name>
<gene>
    <name evidence="2" type="ORF">CUD01_10740</name>
</gene>
<evidence type="ECO:0000313" key="3">
    <source>
        <dbReference type="Proteomes" id="UP000315842"/>
    </source>
</evidence>
<keyword evidence="1" id="KW-0472">Membrane</keyword>
<keyword evidence="3" id="KW-1185">Reference proteome</keyword>
<feature type="transmembrane region" description="Helical" evidence="1">
    <location>
        <begin position="26"/>
        <end position="44"/>
    </location>
</feature>
<accession>A0A4Y3KCM3</accession>
<reference evidence="2 3" key="1">
    <citation type="submission" date="2019-06" db="EMBL/GenBank/DDBJ databases">
        <title>Whole genome shotgun sequence of Cellulomonas uda NBRC 3747.</title>
        <authorList>
            <person name="Hosoyama A."/>
            <person name="Uohara A."/>
            <person name="Ohji S."/>
            <person name="Ichikawa N."/>
        </authorList>
    </citation>
    <scope>NUCLEOTIDE SEQUENCE [LARGE SCALE GENOMIC DNA]</scope>
    <source>
        <strain evidence="2 3">NBRC 3747</strain>
    </source>
</reference>
<evidence type="ECO:0000256" key="1">
    <source>
        <dbReference type="SAM" id="Phobius"/>
    </source>
</evidence>
<dbReference type="AlphaFoldDB" id="A0A4Y3KCM3"/>
<protein>
    <recommendedName>
        <fullName evidence="4">Integral membrane protein</fullName>
    </recommendedName>
</protein>
<dbReference type="EMBL" id="BJLP01000014">
    <property type="protein sequence ID" value="GEA80630.1"/>
    <property type="molecule type" value="Genomic_DNA"/>
</dbReference>
<evidence type="ECO:0008006" key="4">
    <source>
        <dbReference type="Google" id="ProtNLM"/>
    </source>
</evidence>
<evidence type="ECO:0000313" key="2">
    <source>
        <dbReference type="EMBL" id="GEA80630.1"/>
    </source>
</evidence>
<feature type="transmembrane region" description="Helical" evidence="1">
    <location>
        <begin position="81"/>
        <end position="99"/>
    </location>
</feature>
<feature type="transmembrane region" description="Helical" evidence="1">
    <location>
        <begin position="56"/>
        <end position="74"/>
    </location>
</feature>
<proteinExistence type="predicted"/>
<sequence>MTGPSHAPTPGPAPAHRPTGSGAGRLLVAVYGVLALAATARGLYQVTTKLDEAPLAYVLSLLAGIVYVVATIALARDLRRLAWVTVGFELVGVLTVGVLSLVDVGDFPDETVWSQFGAGYGYVPLVLPFLGLWWLWRTGRPVPPGLDVPDDDAAPTVG</sequence>
<feature type="transmembrane region" description="Helical" evidence="1">
    <location>
        <begin position="119"/>
        <end position="136"/>
    </location>
</feature>
<keyword evidence="1" id="KW-1133">Transmembrane helix</keyword>
<dbReference type="Proteomes" id="UP000315842">
    <property type="component" value="Unassembled WGS sequence"/>
</dbReference>